<dbReference type="EMBL" id="MK500588">
    <property type="protein sequence ID" value="QBK92962.1"/>
    <property type="molecule type" value="Genomic_DNA"/>
</dbReference>
<proteinExistence type="predicted"/>
<evidence type="ECO:0000313" key="1">
    <source>
        <dbReference type="EMBL" id="QBK92962.1"/>
    </source>
</evidence>
<sequence>MDSSTCSEIIYTISYIAKKFAIFPRFFQLGASDRGNFVYSTINNNVVRYPVKNKNTGIAKFIYRSVKEKDSIIPFIIQRKYLVLFDVDILYEMSKDAKISLNVYDINGGGTVIIFKAKSLEDIYLTGVKPNVMDVDSIF</sequence>
<name>A0A481ZC92_9VIRU</name>
<accession>A0A481ZC92</accession>
<gene>
    <name evidence="1" type="ORF">LCPAC403_00960</name>
</gene>
<protein>
    <submittedName>
        <fullName evidence="1">Uncharacterized protein</fullName>
    </submittedName>
</protein>
<organism evidence="1">
    <name type="scientific">Pithovirus LCPAC403</name>
    <dbReference type="NCBI Taxonomy" id="2506596"/>
    <lineage>
        <taxon>Viruses</taxon>
        <taxon>Pithoviruses</taxon>
    </lineage>
</organism>
<reference evidence="1" key="1">
    <citation type="journal article" date="2019" name="MBio">
        <title>Virus Genomes from Deep Sea Sediments Expand the Ocean Megavirome and Support Independent Origins of Viral Gigantism.</title>
        <authorList>
            <person name="Backstrom D."/>
            <person name="Yutin N."/>
            <person name="Jorgensen S.L."/>
            <person name="Dharamshi J."/>
            <person name="Homa F."/>
            <person name="Zaremba-Niedwiedzka K."/>
            <person name="Spang A."/>
            <person name="Wolf Y.I."/>
            <person name="Koonin E.V."/>
            <person name="Ettema T.J."/>
        </authorList>
    </citation>
    <scope>NUCLEOTIDE SEQUENCE</scope>
</reference>